<keyword evidence="5 11" id="KW-0547">Nucleotide-binding</keyword>
<sequence length="436" mass="47955">MANFKAYLDELEQDFLIDSTKLKHVTNHFVQELEKGLSIKGGSIPMNPTWVTNYPDGNEKGKYLVLDMGGTNLRVYSIQLTGEKGGFDVKQESHKLPEELKTATADELWDFVAGCLDSFLQSADFDLSTETDLSFIFSFPTTQRTIDEGILQRWTKGFNISNTEGKDAAESLRQAIKKKNLPLKVCVVTNDTTATMMASAYLNPDTEIGCVFGTGCNGAYFEKVEAIPKLANDNLDGESFMAINCEWGLSTTSMLKGQQAFEKMVAGLYLGELFRRIILDIHQRDPHTFLEGQSMERLNDTYCLDSSFLSAIEEDTSDGLREAYETCVSALGISPSLAELQFMKAVATLITTRAARLSATGVAAICQKRDLQQCHVGVEGSLFEKHPHFQLELSKAVGEILAPVAEPDSRKSNIEFMLSPGSGVGAAVIASTLKER</sequence>
<dbReference type="GO" id="GO:0001678">
    <property type="term" value="P:intracellular glucose homeostasis"/>
    <property type="evidence" value="ECO:0007669"/>
    <property type="project" value="InterPro"/>
</dbReference>
<dbReference type="UniPathway" id="UPA00109">
    <property type="reaction ID" value="UER00180"/>
</dbReference>
<dbReference type="EMBL" id="PVEM01000006">
    <property type="protein sequence ID" value="PTD08315.1"/>
    <property type="molecule type" value="Genomic_DNA"/>
</dbReference>
<comment type="catalytic activity">
    <reaction evidence="9">
        <text>a D-hexose + ATP = a D-hexose 6-phosphate + ADP + H(+)</text>
        <dbReference type="Rhea" id="RHEA:22740"/>
        <dbReference type="ChEBI" id="CHEBI:4194"/>
        <dbReference type="ChEBI" id="CHEBI:15378"/>
        <dbReference type="ChEBI" id="CHEBI:30616"/>
        <dbReference type="ChEBI" id="CHEBI:229467"/>
        <dbReference type="ChEBI" id="CHEBI:456216"/>
        <dbReference type="EC" id="2.7.1.1"/>
    </reaction>
    <physiologicalReaction direction="left-to-right" evidence="9">
        <dbReference type="Rhea" id="RHEA:22741"/>
    </physiologicalReaction>
</comment>
<evidence type="ECO:0000256" key="5">
    <source>
        <dbReference type="ARBA" id="ARBA00022741"/>
    </source>
</evidence>
<evidence type="ECO:0000256" key="6">
    <source>
        <dbReference type="ARBA" id="ARBA00022777"/>
    </source>
</evidence>
<dbReference type="PROSITE" id="PS51748">
    <property type="entry name" value="HEXOKINASE_2"/>
    <property type="match status" value="1"/>
</dbReference>
<evidence type="ECO:0000259" key="13">
    <source>
        <dbReference type="Pfam" id="PF03727"/>
    </source>
</evidence>
<dbReference type="InterPro" id="IPR022672">
    <property type="entry name" value="Hexokinase_N"/>
</dbReference>
<comment type="caution">
    <text evidence="14">The sequence shown here is derived from an EMBL/GenBank/DDBJ whole genome shotgun (WGS) entry which is preliminary data.</text>
</comment>
<comment type="pathway">
    <text evidence="1">Carbohydrate degradation; glycolysis; D-glyceraldehyde 3-phosphate and glycerone phosphate from D-glucose: step 1/4.</text>
</comment>
<keyword evidence="8 11" id="KW-0324">Glycolysis</keyword>
<keyword evidence="6 11" id="KW-0418">Kinase</keyword>
<comment type="catalytic activity">
    <reaction evidence="10">
        <text>D-fructose + ATP = D-fructose 6-phosphate + ADP + H(+)</text>
        <dbReference type="Rhea" id="RHEA:16125"/>
        <dbReference type="ChEBI" id="CHEBI:15378"/>
        <dbReference type="ChEBI" id="CHEBI:30616"/>
        <dbReference type="ChEBI" id="CHEBI:37721"/>
        <dbReference type="ChEBI" id="CHEBI:61527"/>
        <dbReference type="ChEBI" id="CHEBI:456216"/>
        <dbReference type="EC" id="2.7.1.1"/>
    </reaction>
    <physiologicalReaction direction="left-to-right" evidence="10">
        <dbReference type="Rhea" id="RHEA:16126"/>
    </physiologicalReaction>
</comment>
<gene>
    <name evidence="14" type="ORF">FCULG_00005420</name>
</gene>
<dbReference type="Pfam" id="PF00349">
    <property type="entry name" value="Hexokinase_1"/>
    <property type="match status" value="1"/>
</dbReference>
<dbReference type="SUPFAM" id="SSF53067">
    <property type="entry name" value="Actin-like ATPase domain"/>
    <property type="match status" value="2"/>
</dbReference>
<dbReference type="GO" id="GO:0006013">
    <property type="term" value="P:mannose metabolic process"/>
    <property type="evidence" value="ECO:0007669"/>
    <property type="project" value="TreeGrafter"/>
</dbReference>
<keyword evidence="7 11" id="KW-0067">ATP-binding</keyword>
<evidence type="ECO:0000259" key="12">
    <source>
        <dbReference type="Pfam" id="PF00349"/>
    </source>
</evidence>
<reference evidence="14 15" key="1">
    <citation type="submission" date="2018-02" db="EMBL/GenBank/DDBJ databases">
        <title>Fusarium culmorum secondary metabolites in fungal-bacterial-plant interactions.</title>
        <authorList>
            <person name="Schmidt R."/>
        </authorList>
    </citation>
    <scope>NUCLEOTIDE SEQUENCE [LARGE SCALE GENOMIC DNA]</scope>
    <source>
        <strain evidence="14 15">PV</strain>
    </source>
</reference>
<dbReference type="EC" id="2.7.1.-" evidence="11"/>
<evidence type="ECO:0000256" key="3">
    <source>
        <dbReference type="ARBA" id="ARBA00009225"/>
    </source>
</evidence>
<dbReference type="GO" id="GO:0005536">
    <property type="term" value="F:D-glucose binding"/>
    <property type="evidence" value="ECO:0007669"/>
    <property type="project" value="InterPro"/>
</dbReference>
<dbReference type="Gene3D" id="3.40.367.20">
    <property type="match status" value="1"/>
</dbReference>
<evidence type="ECO:0000256" key="4">
    <source>
        <dbReference type="ARBA" id="ARBA00022679"/>
    </source>
</evidence>
<dbReference type="GO" id="GO:0004340">
    <property type="term" value="F:glucokinase activity"/>
    <property type="evidence" value="ECO:0007669"/>
    <property type="project" value="TreeGrafter"/>
</dbReference>
<name>A0A2T4GXQ4_FUSCU</name>
<dbReference type="InterPro" id="IPR001312">
    <property type="entry name" value="Hexokinase"/>
</dbReference>
<dbReference type="GO" id="GO:0005829">
    <property type="term" value="C:cytosol"/>
    <property type="evidence" value="ECO:0007669"/>
    <property type="project" value="TreeGrafter"/>
</dbReference>
<comment type="similarity">
    <text evidence="3 11">Belongs to the hexokinase family.</text>
</comment>
<comment type="pathway">
    <text evidence="2">Carbohydrate metabolism; hexose metabolism.</text>
</comment>
<dbReference type="Gene3D" id="1.10.287.1250">
    <property type="match status" value="1"/>
</dbReference>
<dbReference type="Proteomes" id="UP000241587">
    <property type="component" value="Unassembled WGS sequence"/>
</dbReference>
<feature type="domain" description="Hexokinase N-terminal" evidence="12">
    <location>
        <begin position="8"/>
        <end position="201"/>
    </location>
</feature>
<dbReference type="GO" id="GO:0006096">
    <property type="term" value="P:glycolytic process"/>
    <property type="evidence" value="ECO:0007669"/>
    <property type="project" value="UniProtKB-UniPathway"/>
</dbReference>
<dbReference type="OrthoDB" id="419537at2759"/>
<evidence type="ECO:0000313" key="15">
    <source>
        <dbReference type="Proteomes" id="UP000241587"/>
    </source>
</evidence>
<dbReference type="Pfam" id="PF03727">
    <property type="entry name" value="Hexokinase_2"/>
    <property type="match status" value="1"/>
</dbReference>
<dbReference type="GO" id="GO:0019158">
    <property type="term" value="F:mannokinase activity"/>
    <property type="evidence" value="ECO:0007669"/>
    <property type="project" value="TreeGrafter"/>
</dbReference>
<evidence type="ECO:0000256" key="9">
    <source>
        <dbReference type="ARBA" id="ARBA00044613"/>
    </source>
</evidence>
<dbReference type="PRINTS" id="PR00475">
    <property type="entry name" value="HEXOKINASE"/>
</dbReference>
<dbReference type="OMA" id="FMAINCE"/>
<evidence type="ECO:0000256" key="1">
    <source>
        <dbReference type="ARBA" id="ARBA00004888"/>
    </source>
</evidence>
<dbReference type="GO" id="GO:0005739">
    <property type="term" value="C:mitochondrion"/>
    <property type="evidence" value="ECO:0007669"/>
    <property type="project" value="TreeGrafter"/>
</dbReference>
<dbReference type="PANTHER" id="PTHR19443">
    <property type="entry name" value="HEXOKINASE"/>
    <property type="match status" value="1"/>
</dbReference>
<dbReference type="InterPro" id="IPR022673">
    <property type="entry name" value="Hexokinase_C"/>
</dbReference>
<protein>
    <recommendedName>
        <fullName evidence="11">Phosphotransferase</fullName>
        <ecNumber evidence="11">2.7.1.-</ecNumber>
    </recommendedName>
</protein>
<dbReference type="InterPro" id="IPR043129">
    <property type="entry name" value="ATPase_NBD"/>
</dbReference>
<accession>A0A2T4GXQ4</accession>
<evidence type="ECO:0000256" key="2">
    <source>
        <dbReference type="ARBA" id="ARBA00005028"/>
    </source>
</evidence>
<dbReference type="GO" id="GO:0008865">
    <property type="term" value="F:fructokinase activity"/>
    <property type="evidence" value="ECO:0007669"/>
    <property type="project" value="TreeGrafter"/>
</dbReference>
<proteinExistence type="inferred from homology"/>
<dbReference type="PANTHER" id="PTHR19443:SF16">
    <property type="entry name" value="HEXOKINASE TYPE 1-RELATED"/>
    <property type="match status" value="1"/>
</dbReference>
<evidence type="ECO:0000256" key="10">
    <source>
        <dbReference type="ARBA" id="ARBA00047905"/>
    </source>
</evidence>
<feature type="domain" description="Hexokinase C-terminal" evidence="13">
    <location>
        <begin position="207"/>
        <end position="431"/>
    </location>
</feature>
<organism evidence="14 15">
    <name type="scientific">Fusarium culmorum</name>
    <dbReference type="NCBI Taxonomy" id="5516"/>
    <lineage>
        <taxon>Eukaryota</taxon>
        <taxon>Fungi</taxon>
        <taxon>Dikarya</taxon>
        <taxon>Ascomycota</taxon>
        <taxon>Pezizomycotina</taxon>
        <taxon>Sordariomycetes</taxon>
        <taxon>Hypocreomycetidae</taxon>
        <taxon>Hypocreales</taxon>
        <taxon>Nectriaceae</taxon>
        <taxon>Fusarium</taxon>
    </lineage>
</organism>
<evidence type="ECO:0000313" key="14">
    <source>
        <dbReference type="EMBL" id="PTD08315.1"/>
    </source>
</evidence>
<evidence type="ECO:0000256" key="11">
    <source>
        <dbReference type="RuleBase" id="RU362007"/>
    </source>
</evidence>
<dbReference type="Gene3D" id="3.30.420.40">
    <property type="match status" value="1"/>
</dbReference>
<dbReference type="GO" id="GO:0006006">
    <property type="term" value="P:glucose metabolic process"/>
    <property type="evidence" value="ECO:0007669"/>
    <property type="project" value="TreeGrafter"/>
</dbReference>
<dbReference type="AlphaFoldDB" id="A0A2T4GXQ4"/>
<keyword evidence="15" id="KW-1185">Reference proteome</keyword>
<keyword evidence="4 11" id="KW-0808">Transferase</keyword>
<dbReference type="GO" id="GO:0005524">
    <property type="term" value="F:ATP binding"/>
    <property type="evidence" value="ECO:0007669"/>
    <property type="project" value="UniProtKB-UniRule"/>
</dbReference>
<evidence type="ECO:0000256" key="8">
    <source>
        <dbReference type="ARBA" id="ARBA00023152"/>
    </source>
</evidence>
<evidence type="ECO:0000256" key="7">
    <source>
        <dbReference type="ARBA" id="ARBA00022840"/>
    </source>
</evidence>